<reference evidence="1 2" key="1">
    <citation type="submission" date="2014-02" db="EMBL/GenBank/DDBJ databases">
        <title>The small core and large imbalanced accessory genome model reveals a collaborative survival strategy of Sorangium cellulosum strains in nature.</title>
        <authorList>
            <person name="Han K."/>
            <person name="Peng R."/>
            <person name="Blom J."/>
            <person name="Li Y.-Z."/>
        </authorList>
    </citation>
    <scope>NUCLEOTIDE SEQUENCE [LARGE SCALE GENOMIC DNA]</scope>
    <source>
        <strain evidence="1 2">So0008-312</strain>
    </source>
</reference>
<proteinExistence type="predicted"/>
<sequence length="548" mass="56769">MNLTNLGARACVVGAFSLLGWAGCVSPEPQGTDLEGDSAGEVGEAVQPLSTVTFRSSSTATAKNVTSLAVTKPADVVQGDVLIARIANRNHVEAVIAPPAGWTLLRSDQSASAIKSWVLWKVATSAEPASYSFGFDVSAYVAGSIVAFSGADPANPIDAVSGQKNGNSATLAAPSVTTTAASGVAVWFGTQVWAGSACPASPIQPPSGFTEPLDTCLVSSSTGLLFDAAYAQLGAAGAQPAWSGTSPFPNTNTAQVVTLRPAGAPSCSAGDTFASTYTTLGKLESTDIVEMSGLAASRVNPGILYAHSENNANFVAINKTNAALVVGNYVAGVFPWDWEDIATGPCPAGSCIFMGDIGKKSGHPPPEPTTFAVYRMREPNIAAGETSGTVSGDKFPFQYPDTPQNAEALMVHPTTGDIYVVTKNGVTGLSKVYKFPKPLPTPNTMSTLIHVADLQIPLGADENARSVTAGTIHPCANRFLLRTYRAVYEYRAPAGGSFESAFAASPVALTNTVEGQGESIEYDTDGSGYFTMTESEAPPYPLKRVARQ</sequence>
<protein>
    <submittedName>
        <fullName evidence="1">Cell wall anchor protein</fullName>
    </submittedName>
</protein>
<dbReference type="EMBL" id="JEMA01001006">
    <property type="protein sequence ID" value="KYF63400.1"/>
    <property type="molecule type" value="Genomic_DNA"/>
</dbReference>
<evidence type="ECO:0000313" key="1">
    <source>
        <dbReference type="EMBL" id="KYF63400.1"/>
    </source>
</evidence>
<name>A0A150Q620_SORCE</name>
<dbReference type="RefSeq" id="WP_061612174.1">
    <property type="nucleotide sequence ID" value="NZ_JEMA01001006.1"/>
</dbReference>
<evidence type="ECO:0000313" key="2">
    <source>
        <dbReference type="Proteomes" id="UP000075260"/>
    </source>
</evidence>
<dbReference type="OrthoDB" id="9801244at2"/>
<comment type="caution">
    <text evidence="1">The sequence shown here is derived from an EMBL/GenBank/DDBJ whole genome shotgun (WGS) entry which is preliminary data.</text>
</comment>
<gene>
    <name evidence="1" type="ORF">BE15_39590</name>
</gene>
<dbReference type="AlphaFoldDB" id="A0A150Q620"/>
<organism evidence="1 2">
    <name type="scientific">Sorangium cellulosum</name>
    <name type="common">Polyangium cellulosum</name>
    <dbReference type="NCBI Taxonomy" id="56"/>
    <lineage>
        <taxon>Bacteria</taxon>
        <taxon>Pseudomonadati</taxon>
        <taxon>Myxococcota</taxon>
        <taxon>Polyangia</taxon>
        <taxon>Polyangiales</taxon>
        <taxon>Polyangiaceae</taxon>
        <taxon>Sorangium</taxon>
    </lineage>
</organism>
<accession>A0A150Q620</accession>
<dbReference type="Proteomes" id="UP000075260">
    <property type="component" value="Unassembled WGS sequence"/>
</dbReference>